<organism evidence="1">
    <name type="scientific">Manihot esculenta</name>
    <name type="common">Cassava</name>
    <name type="synonym">Jatropha manihot</name>
    <dbReference type="NCBI Taxonomy" id="3983"/>
    <lineage>
        <taxon>Eukaryota</taxon>
        <taxon>Viridiplantae</taxon>
        <taxon>Streptophyta</taxon>
        <taxon>Embryophyta</taxon>
        <taxon>Tracheophyta</taxon>
        <taxon>Spermatophyta</taxon>
        <taxon>Magnoliopsida</taxon>
        <taxon>eudicotyledons</taxon>
        <taxon>Gunneridae</taxon>
        <taxon>Pentapetalae</taxon>
        <taxon>rosids</taxon>
        <taxon>fabids</taxon>
        <taxon>Malpighiales</taxon>
        <taxon>Euphorbiaceae</taxon>
        <taxon>Crotonoideae</taxon>
        <taxon>Manihoteae</taxon>
        <taxon>Manihot</taxon>
    </lineage>
</organism>
<sequence>MARTVGACQGVWLARLLSEMQGEKQDSVVLKIDNKSAIALTKNPIHHERKYVDSAGHWKWARMEALLLATVLMSVANFPLPIAASEQDNLILKCTSSGQFTVKSAYHLTPDGPSRSRSNACKLVRNAMRNEFFDTNVPLQEWLRHNVQDGVNQIQELPWSLILGLGCWRLWMCRDSFIFNHRVSSLETTLMSEANLPKIQCNSKWTNPPVGVVKLNTDASISPNNHLAFGGGIIRDSNGSWLLGFYLGA</sequence>
<protein>
    <recommendedName>
        <fullName evidence="2">RNase H type-1 domain-containing protein</fullName>
    </recommendedName>
</protein>
<reference evidence="1" key="1">
    <citation type="submission" date="2016-02" db="EMBL/GenBank/DDBJ databases">
        <title>WGS assembly of Manihot esculenta.</title>
        <authorList>
            <person name="Bredeson J.V."/>
            <person name="Prochnik S.E."/>
            <person name="Lyons J.B."/>
            <person name="Schmutz J."/>
            <person name="Grimwood J."/>
            <person name="Vrebalov J."/>
            <person name="Bart R.S."/>
            <person name="Amuge T."/>
            <person name="Ferguson M.E."/>
            <person name="Green R."/>
            <person name="Putnam N."/>
            <person name="Stites J."/>
            <person name="Rounsley S."/>
            <person name="Rokhsar D.S."/>
        </authorList>
    </citation>
    <scope>NUCLEOTIDE SEQUENCE [LARGE SCALE GENOMIC DNA]</scope>
    <source>
        <tissue evidence="1">Leaf</tissue>
    </source>
</reference>
<dbReference type="EMBL" id="CM004390">
    <property type="protein sequence ID" value="OAY52050.1"/>
    <property type="molecule type" value="Genomic_DNA"/>
</dbReference>
<name>A0A2C9VZW3_MANES</name>
<dbReference type="PANTHER" id="PTHR47723:SF19">
    <property type="entry name" value="POLYNUCLEOTIDYL TRANSFERASE, RIBONUCLEASE H-LIKE SUPERFAMILY PROTEIN"/>
    <property type="match status" value="1"/>
</dbReference>
<evidence type="ECO:0008006" key="2">
    <source>
        <dbReference type="Google" id="ProtNLM"/>
    </source>
</evidence>
<dbReference type="PANTHER" id="PTHR47723">
    <property type="entry name" value="OS05G0353850 PROTEIN"/>
    <property type="match status" value="1"/>
</dbReference>
<dbReference type="AlphaFoldDB" id="A0A2C9VZW3"/>
<evidence type="ECO:0000313" key="1">
    <source>
        <dbReference type="EMBL" id="OAY52050.1"/>
    </source>
</evidence>
<accession>A0A2C9VZW3</accession>
<gene>
    <name evidence="1" type="ORF">MANES_04G053500</name>
</gene>
<proteinExistence type="predicted"/>
<dbReference type="InterPro" id="IPR053151">
    <property type="entry name" value="RNase_H-like"/>
</dbReference>